<evidence type="ECO:0000256" key="1">
    <source>
        <dbReference type="ARBA" id="ARBA00022741"/>
    </source>
</evidence>
<dbReference type="OrthoDB" id="541276at2759"/>
<gene>
    <name evidence="6" type="ORF">TVAG_044090</name>
</gene>
<dbReference type="eggNOG" id="KOG0583">
    <property type="taxonomic scope" value="Eukaryota"/>
</dbReference>
<dbReference type="VEuPathDB" id="TrichDB:TVAGG3_0541330"/>
<keyword evidence="7" id="KW-1185">Reference proteome</keyword>
<organism evidence="6 7">
    <name type="scientific">Trichomonas vaginalis (strain ATCC PRA-98 / G3)</name>
    <dbReference type="NCBI Taxonomy" id="412133"/>
    <lineage>
        <taxon>Eukaryota</taxon>
        <taxon>Metamonada</taxon>
        <taxon>Parabasalia</taxon>
        <taxon>Trichomonadida</taxon>
        <taxon>Trichomonadidae</taxon>
        <taxon>Trichomonas</taxon>
    </lineage>
</organism>
<dbReference type="AlphaFoldDB" id="A2E0G9"/>
<dbReference type="InterPro" id="IPR011009">
    <property type="entry name" value="Kinase-like_dom_sf"/>
</dbReference>
<dbReference type="PROSITE" id="PS00108">
    <property type="entry name" value="PROTEIN_KINASE_ST"/>
    <property type="match status" value="1"/>
</dbReference>
<dbReference type="PROSITE" id="PS00107">
    <property type="entry name" value="PROTEIN_KINASE_ATP"/>
    <property type="match status" value="1"/>
</dbReference>
<dbReference type="VEuPathDB" id="TrichDB:TVAG_044090"/>
<dbReference type="InterPro" id="IPR008271">
    <property type="entry name" value="Ser/Thr_kinase_AS"/>
</dbReference>
<dbReference type="STRING" id="5722.A2E0G9"/>
<protein>
    <submittedName>
        <fullName evidence="6">Protein kinase, putative</fullName>
    </submittedName>
</protein>
<evidence type="ECO:0000256" key="3">
    <source>
        <dbReference type="PROSITE-ProRule" id="PRU10141"/>
    </source>
</evidence>
<dbReference type="PANTHER" id="PTHR24345">
    <property type="entry name" value="SERINE/THREONINE-PROTEIN KINASE PLK"/>
    <property type="match status" value="1"/>
</dbReference>
<evidence type="ECO:0000313" key="6">
    <source>
        <dbReference type="EMBL" id="EAY13849.1"/>
    </source>
</evidence>
<proteinExistence type="inferred from homology"/>
<accession>A2E0G9</accession>
<comment type="similarity">
    <text evidence="4">Belongs to the protein kinase superfamily.</text>
</comment>
<evidence type="ECO:0000313" key="7">
    <source>
        <dbReference type="Proteomes" id="UP000001542"/>
    </source>
</evidence>
<dbReference type="FunFam" id="1.10.510.10:FF:001612">
    <property type="entry name" value="CAMK family protein kinase"/>
    <property type="match status" value="1"/>
</dbReference>
<dbReference type="GO" id="GO:0004674">
    <property type="term" value="F:protein serine/threonine kinase activity"/>
    <property type="evidence" value="ECO:0000318"/>
    <property type="project" value="GO_Central"/>
</dbReference>
<keyword evidence="1 3" id="KW-0547">Nucleotide-binding</keyword>
<dbReference type="SMR" id="A2E0G9"/>
<keyword evidence="2 3" id="KW-0067">ATP-binding</keyword>
<dbReference type="Proteomes" id="UP000001542">
    <property type="component" value="Unassembled WGS sequence"/>
</dbReference>
<keyword evidence="4" id="KW-0723">Serine/threonine-protein kinase</keyword>
<dbReference type="SUPFAM" id="SSF56112">
    <property type="entry name" value="Protein kinase-like (PK-like)"/>
    <property type="match status" value="1"/>
</dbReference>
<name>A2E0G9_TRIV3</name>
<feature type="domain" description="Protein kinase" evidence="5">
    <location>
        <begin position="7"/>
        <end position="266"/>
    </location>
</feature>
<dbReference type="SMART" id="SM00220">
    <property type="entry name" value="S_TKc"/>
    <property type="match status" value="1"/>
</dbReference>
<reference evidence="6" key="1">
    <citation type="submission" date="2006-10" db="EMBL/GenBank/DDBJ databases">
        <authorList>
            <person name="Amadeo P."/>
            <person name="Zhao Q."/>
            <person name="Wortman J."/>
            <person name="Fraser-Liggett C."/>
            <person name="Carlton J."/>
        </authorList>
    </citation>
    <scope>NUCLEOTIDE SEQUENCE</scope>
    <source>
        <strain evidence="6">G3</strain>
    </source>
</reference>
<dbReference type="KEGG" id="tva:4771834"/>
<dbReference type="GO" id="GO:0005524">
    <property type="term" value="F:ATP binding"/>
    <property type="evidence" value="ECO:0007669"/>
    <property type="project" value="UniProtKB-UniRule"/>
</dbReference>
<dbReference type="RefSeq" id="XP_001326072.1">
    <property type="nucleotide sequence ID" value="XM_001326037.1"/>
</dbReference>
<dbReference type="EMBL" id="DS113279">
    <property type="protein sequence ID" value="EAY13849.1"/>
    <property type="molecule type" value="Genomic_DNA"/>
</dbReference>
<feature type="binding site" evidence="3">
    <location>
        <position position="36"/>
    </location>
    <ligand>
        <name>ATP</name>
        <dbReference type="ChEBI" id="CHEBI:30616"/>
    </ligand>
</feature>
<evidence type="ECO:0000256" key="2">
    <source>
        <dbReference type="ARBA" id="ARBA00022840"/>
    </source>
</evidence>
<dbReference type="InterPro" id="IPR017441">
    <property type="entry name" value="Protein_kinase_ATP_BS"/>
</dbReference>
<sequence length="305" mass="34415">MKNIGPYEPHKFLGSGSFSGVWECQHMTTGESVACKVIDINTAISDQVYYHFRNELLIHSKIHHSSITQLKDIIIDKDNIYIFIELCDGGDLNDIVQDVGGLTEQEAKHYFHQIIDALSYIHKLGVAHRDVKLENILITADDDAKLTDFGLCKQQRGNDPMLTTCGTLVYAAPEIIREEPYNGMKADIWSAGIVLYAMIAAHFPWVVPDDLPPDILMKETAKQIASGDIILPDGISYELQNLLGNMLNVDPEERPTADEILQHPWFADLNDSDEYDEKPNNDIINLVENLLNDLDAKREARKQKK</sequence>
<dbReference type="InParanoid" id="A2E0G9"/>
<dbReference type="Gene3D" id="1.10.510.10">
    <property type="entry name" value="Transferase(Phosphotransferase) domain 1"/>
    <property type="match status" value="1"/>
</dbReference>
<dbReference type="InterPro" id="IPR000719">
    <property type="entry name" value="Prot_kinase_dom"/>
</dbReference>
<reference evidence="6" key="2">
    <citation type="journal article" date="2007" name="Science">
        <title>Draft genome sequence of the sexually transmitted pathogen Trichomonas vaginalis.</title>
        <authorList>
            <person name="Carlton J.M."/>
            <person name="Hirt R.P."/>
            <person name="Silva J.C."/>
            <person name="Delcher A.L."/>
            <person name="Schatz M."/>
            <person name="Zhao Q."/>
            <person name="Wortman J.R."/>
            <person name="Bidwell S.L."/>
            <person name="Alsmark U.C.M."/>
            <person name="Besteiro S."/>
            <person name="Sicheritz-Ponten T."/>
            <person name="Noel C.J."/>
            <person name="Dacks J.B."/>
            <person name="Foster P.G."/>
            <person name="Simillion C."/>
            <person name="Van de Peer Y."/>
            <person name="Miranda-Saavedra D."/>
            <person name="Barton G.J."/>
            <person name="Westrop G.D."/>
            <person name="Mueller S."/>
            <person name="Dessi D."/>
            <person name="Fiori P.L."/>
            <person name="Ren Q."/>
            <person name="Paulsen I."/>
            <person name="Zhang H."/>
            <person name="Bastida-Corcuera F.D."/>
            <person name="Simoes-Barbosa A."/>
            <person name="Brown M.T."/>
            <person name="Hayes R.D."/>
            <person name="Mukherjee M."/>
            <person name="Okumura C.Y."/>
            <person name="Schneider R."/>
            <person name="Smith A.J."/>
            <person name="Vanacova S."/>
            <person name="Villalvazo M."/>
            <person name="Haas B.J."/>
            <person name="Pertea M."/>
            <person name="Feldblyum T.V."/>
            <person name="Utterback T.R."/>
            <person name="Shu C.L."/>
            <person name="Osoegawa K."/>
            <person name="de Jong P.J."/>
            <person name="Hrdy I."/>
            <person name="Horvathova L."/>
            <person name="Zubacova Z."/>
            <person name="Dolezal P."/>
            <person name="Malik S.B."/>
            <person name="Logsdon J.M. Jr."/>
            <person name="Henze K."/>
            <person name="Gupta A."/>
            <person name="Wang C.C."/>
            <person name="Dunne R.L."/>
            <person name="Upcroft J.A."/>
            <person name="Upcroft P."/>
            <person name="White O."/>
            <person name="Salzberg S.L."/>
            <person name="Tang P."/>
            <person name="Chiu C.-H."/>
            <person name="Lee Y.-S."/>
            <person name="Embley T.M."/>
            <person name="Coombs G.H."/>
            <person name="Mottram J.C."/>
            <person name="Tachezy J."/>
            <person name="Fraser-Liggett C.M."/>
            <person name="Johnson P.J."/>
        </authorList>
    </citation>
    <scope>NUCLEOTIDE SEQUENCE [LARGE SCALE GENOMIC DNA]</scope>
    <source>
        <strain evidence="6">G3</strain>
    </source>
</reference>
<keyword evidence="6" id="KW-0418">Kinase</keyword>
<evidence type="ECO:0000256" key="4">
    <source>
        <dbReference type="RuleBase" id="RU000304"/>
    </source>
</evidence>
<dbReference type="Pfam" id="PF00069">
    <property type="entry name" value="Pkinase"/>
    <property type="match status" value="1"/>
</dbReference>
<keyword evidence="6" id="KW-0808">Transferase</keyword>
<dbReference type="OMA" id="HRITMAQ"/>
<dbReference type="PROSITE" id="PS50011">
    <property type="entry name" value="PROTEIN_KINASE_DOM"/>
    <property type="match status" value="1"/>
</dbReference>
<evidence type="ECO:0000259" key="5">
    <source>
        <dbReference type="PROSITE" id="PS50011"/>
    </source>
</evidence>